<protein>
    <submittedName>
        <fullName evidence="3">Uncharacterized protein</fullName>
    </submittedName>
</protein>
<dbReference type="EMBL" id="QVQW01000030">
    <property type="protein sequence ID" value="RKU44536.1"/>
    <property type="molecule type" value="Genomic_DNA"/>
</dbReference>
<keyword evidence="2" id="KW-0812">Transmembrane</keyword>
<evidence type="ECO:0000256" key="1">
    <source>
        <dbReference type="SAM" id="MobiDB-lite"/>
    </source>
</evidence>
<name>A0A420Y9G2_9PEZI</name>
<evidence type="ECO:0000313" key="4">
    <source>
        <dbReference type="Proteomes" id="UP000275385"/>
    </source>
</evidence>
<feature type="transmembrane region" description="Helical" evidence="2">
    <location>
        <begin position="28"/>
        <end position="48"/>
    </location>
</feature>
<evidence type="ECO:0000256" key="2">
    <source>
        <dbReference type="SAM" id="Phobius"/>
    </source>
</evidence>
<dbReference type="Proteomes" id="UP000275385">
    <property type="component" value="Unassembled WGS sequence"/>
</dbReference>
<dbReference type="AlphaFoldDB" id="A0A420Y9G2"/>
<organism evidence="3 4">
    <name type="scientific">Coniochaeta pulveracea</name>
    <dbReference type="NCBI Taxonomy" id="177199"/>
    <lineage>
        <taxon>Eukaryota</taxon>
        <taxon>Fungi</taxon>
        <taxon>Dikarya</taxon>
        <taxon>Ascomycota</taxon>
        <taxon>Pezizomycotina</taxon>
        <taxon>Sordariomycetes</taxon>
        <taxon>Sordariomycetidae</taxon>
        <taxon>Coniochaetales</taxon>
        <taxon>Coniochaetaceae</taxon>
        <taxon>Coniochaeta</taxon>
    </lineage>
</organism>
<evidence type="ECO:0000313" key="3">
    <source>
        <dbReference type="EMBL" id="RKU44536.1"/>
    </source>
</evidence>
<accession>A0A420Y9G2</accession>
<gene>
    <name evidence="3" type="ORF">DL546_007515</name>
</gene>
<keyword evidence="4" id="KW-1185">Reference proteome</keyword>
<keyword evidence="2" id="KW-0472">Membrane</keyword>
<keyword evidence="2" id="KW-1133">Transmembrane helix</keyword>
<comment type="caution">
    <text evidence="3">The sequence shown here is derived from an EMBL/GenBank/DDBJ whole genome shotgun (WGS) entry which is preliminary data.</text>
</comment>
<feature type="region of interest" description="Disordered" evidence="1">
    <location>
        <begin position="1"/>
        <end position="24"/>
    </location>
</feature>
<feature type="compositionally biased region" description="Polar residues" evidence="1">
    <location>
        <begin position="1"/>
        <end position="18"/>
    </location>
</feature>
<sequence>MNAVGQSRQESHTVTSTLPHVPDPIPTLVYLEITAITITIFALGQRLYAPAKMGPASRNWAENEQKTAEIPVGTCKPPAGQCYGRAPARRANMRPRRTVTEW</sequence>
<reference evidence="3 4" key="1">
    <citation type="submission" date="2018-08" db="EMBL/GenBank/DDBJ databases">
        <title>Draft genome of the lignicolous fungus Coniochaeta pulveracea.</title>
        <authorList>
            <person name="Borstlap C.J."/>
            <person name="De Witt R.N."/>
            <person name="Botha A."/>
            <person name="Volschenk H."/>
        </authorList>
    </citation>
    <scope>NUCLEOTIDE SEQUENCE [LARGE SCALE GENOMIC DNA]</scope>
    <source>
        <strain evidence="3 4">CAB683</strain>
    </source>
</reference>
<proteinExistence type="predicted"/>